<gene>
    <name evidence="3" type="ORF">N7482_005732</name>
</gene>
<feature type="chain" id="PRO_5040949057" evidence="2">
    <location>
        <begin position="21"/>
        <end position="133"/>
    </location>
</feature>
<feature type="region of interest" description="Disordered" evidence="1">
    <location>
        <begin position="51"/>
        <end position="84"/>
    </location>
</feature>
<dbReference type="Proteomes" id="UP001149163">
    <property type="component" value="Unassembled WGS sequence"/>
</dbReference>
<keyword evidence="2" id="KW-0732">Signal</keyword>
<keyword evidence="4" id="KW-1185">Reference proteome</keyword>
<sequence length="133" mass="14461">MQLTSILGLCLVGLASSAAAMPKLMGPYRRHPNAVLIPINSTGVYNATTTGTPTTTPLTTGTAHKSNGTVSSHHSTKTKHSSKLPNHVKHINHCNELCSLEAQTCTIAVPDDDKFCWQTYLRCIDRCRPDDFQ</sequence>
<name>A0A9W9I4I0_9EURO</name>
<reference evidence="3" key="2">
    <citation type="journal article" date="2023" name="IMA Fungus">
        <title>Comparative genomic study of the Penicillium genus elucidates a diverse pangenome and 15 lateral gene transfer events.</title>
        <authorList>
            <person name="Petersen C."/>
            <person name="Sorensen T."/>
            <person name="Nielsen M.R."/>
            <person name="Sondergaard T.E."/>
            <person name="Sorensen J.L."/>
            <person name="Fitzpatrick D.A."/>
            <person name="Frisvad J.C."/>
            <person name="Nielsen K.L."/>
        </authorList>
    </citation>
    <scope>NUCLEOTIDE SEQUENCE</scope>
    <source>
        <strain evidence="3">IBT 26290</strain>
    </source>
</reference>
<dbReference type="EMBL" id="JAPQKN010000003">
    <property type="protein sequence ID" value="KAJ5166951.1"/>
    <property type="molecule type" value="Genomic_DNA"/>
</dbReference>
<dbReference type="RefSeq" id="XP_056543412.1">
    <property type="nucleotide sequence ID" value="XM_056687857.1"/>
</dbReference>
<reference evidence="3" key="1">
    <citation type="submission" date="2022-11" db="EMBL/GenBank/DDBJ databases">
        <authorList>
            <person name="Petersen C."/>
        </authorList>
    </citation>
    <scope>NUCLEOTIDE SEQUENCE</scope>
    <source>
        <strain evidence="3">IBT 26290</strain>
    </source>
</reference>
<feature type="compositionally biased region" description="Low complexity" evidence="1">
    <location>
        <begin position="51"/>
        <end position="62"/>
    </location>
</feature>
<evidence type="ECO:0000256" key="1">
    <source>
        <dbReference type="SAM" id="MobiDB-lite"/>
    </source>
</evidence>
<organism evidence="3 4">
    <name type="scientific">Penicillium canariense</name>
    <dbReference type="NCBI Taxonomy" id="189055"/>
    <lineage>
        <taxon>Eukaryota</taxon>
        <taxon>Fungi</taxon>
        <taxon>Dikarya</taxon>
        <taxon>Ascomycota</taxon>
        <taxon>Pezizomycotina</taxon>
        <taxon>Eurotiomycetes</taxon>
        <taxon>Eurotiomycetidae</taxon>
        <taxon>Eurotiales</taxon>
        <taxon>Aspergillaceae</taxon>
        <taxon>Penicillium</taxon>
    </lineage>
</organism>
<accession>A0A9W9I4I0</accession>
<dbReference type="OrthoDB" id="4477950at2759"/>
<proteinExistence type="predicted"/>
<protein>
    <submittedName>
        <fullName evidence="3">Uncharacterized protein</fullName>
    </submittedName>
</protein>
<dbReference type="AlphaFoldDB" id="A0A9W9I4I0"/>
<feature type="compositionally biased region" description="Basic residues" evidence="1">
    <location>
        <begin position="74"/>
        <end position="84"/>
    </location>
</feature>
<evidence type="ECO:0000313" key="3">
    <source>
        <dbReference type="EMBL" id="KAJ5166951.1"/>
    </source>
</evidence>
<evidence type="ECO:0000313" key="4">
    <source>
        <dbReference type="Proteomes" id="UP001149163"/>
    </source>
</evidence>
<feature type="signal peptide" evidence="2">
    <location>
        <begin position="1"/>
        <end position="20"/>
    </location>
</feature>
<evidence type="ECO:0000256" key="2">
    <source>
        <dbReference type="SAM" id="SignalP"/>
    </source>
</evidence>
<comment type="caution">
    <text evidence="3">The sequence shown here is derived from an EMBL/GenBank/DDBJ whole genome shotgun (WGS) entry which is preliminary data.</text>
</comment>
<dbReference type="GeneID" id="81427033"/>